<proteinExistence type="predicted"/>
<feature type="region of interest" description="Disordered" evidence="1">
    <location>
        <begin position="53"/>
        <end position="81"/>
    </location>
</feature>
<name>A0A6J7LC22_9ZZZZ</name>
<protein>
    <submittedName>
        <fullName evidence="2">Unannotated protein</fullName>
    </submittedName>
</protein>
<dbReference type="AlphaFoldDB" id="A0A6J7LC22"/>
<accession>A0A6J7LC22</accession>
<reference evidence="2" key="1">
    <citation type="submission" date="2020-05" db="EMBL/GenBank/DDBJ databases">
        <authorList>
            <person name="Chiriac C."/>
            <person name="Salcher M."/>
            <person name="Ghai R."/>
            <person name="Kavagutti S V."/>
        </authorList>
    </citation>
    <scope>NUCLEOTIDE SEQUENCE</scope>
</reference>
<sequence>MEHDDVAFLTRFDSDAAFAEVISSAASMDHALALATRYGFAITPDVLIRAAMPFRDSGERTPRPGADGPHEHVRAEDFGEY</sequence>
<dbReference type="EMBL" id="CAFBNE010000117">
    <property type="protein sequence ID" value="CAB4965968.1"/>
    <property type="molecule type" value="Genomic_DNA"/>
</dbReference>
<evidence type="ECO:0000256" key="1">
    <source>
        <dbReference type="SAM" id="MobiDB-lite"/>
    </source>
</evidence>
<organism evidence="2">
    <name type="scientific">freshwater metagenome</name>
    <dbReference type="NCBI Taxonomy" id="449393"/>
    <lineage>
        <taxon>unclassified sequences</taxon>
        <taxon>metagenomes</taxon>
        <taxon>ecological metagenomes</taxon>
    </lineage>
</organism>
<gene>
    <name evidence="2" type="ORF">UFOPK3772_02736</name>
</gene>
<evidence type="ECO:0000313" key="2">
    <source>
        <dbReference type="EMBL" id="CAB4965968.1"/>
    </source>
</evidence>
<feature type="compositionally biased region" description="Basic and acidic residues" evidence="1">
    <location>
        <begin position="56"/>
        <end position="81"/>
    </location>
</feature>